<proteinExistence type="predicted"/>
<feature type="transmembrane region" description="Helical" evidence="2">
    <location>
        <begin position="21"/>
        <end position="39"/>
    </location>
</feature>
<dbReference type="RefSeq" id="WP_204118882.1">
    <property type="nucleotide sequence ID" value="NZ_BOLV01000009.1"/>
</dbReference>
<dbReference type="Pfam" id="PF03703">
    <property type="entry name" value="bPH_2"/>
    <property type="match status" value="3"/>
</dbReference>
<dbReference type="PANTHER" id="PTHR34473:SF2">
    <property type="entry name" value="UPF0699 TRANSMEMBRANE PROTEIN YDBT"/>
    <property type="match status" value="1"/>
</dbReference>
<dbReference type="InterPro" id="IPR014529">
    <property type="entry name" value="UCP026631"/>
</dbReference>
<feature type="transmembrane region" description="Helical" evidence="2">
    <location>
        <begin position="361"/>
        <end position="379"/>
    </location>
</feature>
<keyword evidence="5" id="KW-1185">Reference proteome</keyword>
<name>A0ABW4BHD7_9LACO</name>
<protein>
    <submittedName>
        <fullName evidence="4">PH domain-containing protein</fullName>
    </submittedName>
</protein>
<evidence type="ECO:0000259" key="3">
    <source>
        <dbReference type="Pfam" id="PF03703"/>
    </source>
</evidence>
<dbReference type="Proteomes" id="UP001597199">
    <property type="component" value="Unassembled WGS sequence"/>
</dbReference>
<dbReference type="EMBL" id="JBHTOA010000046">
    <property type="protein sequence ID" value="MFD1399921.1"/>
    <property type="molecule type" value="Genomic_DNA"/>
</dbReference>
<evidence type="ECO:0000313" key="5">
    <source>
        <dbReference type="Proteomes" id="UP001597199"/>
    </source>
</evidence>
<feature type="transmembrane region" description="Helical" evidence="2">
    <location>
        <begin position="385"/>
        <end position="404"/>
    </location>
</feature>
<feature type="domain" description="YdbS-like PH" evidence="3">
    <location>
        <begin position="249"/>
        <end position="330"/>
    </location>
</feature>
<feature type="transmembrane region" description="Helical" evidence="2">
    <location>
        <begin position="222"/>
        <end position="246"/>
    </location>
</feature>
<keyword evidence="2" id="KW-1133">Transmembrane helix</keyword>
<sequence length="491" mass="55139">MKPKHLAPMALLMMTGHALRNWFRWLVLVLIVATTRNWWNRWVVLTILGLLGYELIRAGLRYWRFTYLLAATGITVTSGIFQRKVRHIPYSRVQTLQRQQWFFLRPFQLESLTIETAGQETDKGEASLLAVPLSVGDQIEQLRQPDPATLPAASPTDVSSAPANGGANNQADTDYQIDSHDLNLYALSSFGVMPIILGLLYLTEKIPDNVQHEAMSYLAHLAVLVVLSLVAFGIGISLLLSYLGIISRYYQFELTRHGQTLTTKRGYFKRITTSVKSAHVQAIRIKQTVLRQWLHLATVQALVASNAAEQEDDADLVLLPVLPEADALKVMKPFVAWLPNSVPALDPVPAANRWLYIRNGILLYLLVDAVLLVAAWQFAPQYLKAVSLVAAILPVVGFFQGRYASRAAGLLILSPQLVVLQTGRLFARQLFFVPRPAIQSVTLSQSIWMRPQHRMHLAVNVRQGDGNEEIEVRYLQEATALALRKWYLHEA</sequence>
<keyword evidence="2" id="KW-0812">Transmembrane</keyword>
<accession>A0ABW4BHD7</accession>
<organism evidence="4 5">
    <name type="scientific">Lacticaseibacillus suilingensis</name>
    <dbReference type="NCBI Taxonomy" id="2799577"/>
    <lineage>
        <taxon>Bacteria</taxon>
        <taxon>Bacillati</taxon>
        <taxon>Bacillota</taxon>
        <taxon>Bacilli</taxon>
        <taxon>Lactobacillales</taxon>
        <taxon>Lactobacillaceae</taxon>
        <taxon>Lacticaseibacillus</taxon>
    </lineage>
</organism>
<evidence type="ECO:0000313" key="4">
    <source>
        <dbReference type="EMBL" id="MFD1399921.1"/>
    </source>
</evidence>
<evidence type="ECO:0000256" key="2">
    <source>
        <dbReference type="SAM" id="Phobius"/>
    </source>
</evidence>
<feature type="domain" description="YdbS-like PH" evidence="3">
    <location>
        <begin position="62"/>
        <end position="134"/>
    </location>
</feature>
<feature type="region of interest" description="Disordered" evidence="1">
    <location>
        <begin position="146"/>
        <end position="172"/>
    </location>
</feature>
<dbReference type="PIRSF" id="PIRSF026631">
    <property type="entry name" value="UCP026631"/>
    <property type="match status" value="1"/>
</dbReference>
<dbReference type="InterPro" id="IPR005182">
    <property type="entry name" value="YdbS-like_PH"/>
</dbReference>
<feature type="compositionally biased region" description="Polar residues" evidence="1">
    <location>
        <begin position="156"/>
        <end position="172"/>
    </location>
</feature>
<feature type="domain" description="YdbS-like PH" evidence="3">
    <location>
        <begin position="419"/>
        <end position="487"/>
    </location>
</feature>
<gene>
    <name evidence="4" type="ORF">ACFQ41_11430</name>
</gene>
<evidence type="ECO:0000256" key="1">
    <source>
        <dbReference type="SAM" id="MobiDB-lite"/>
    </source>
</evidence>
<dbReference type="PANTHER" id="PTHR34473">
    <property type="entry name" value="UPF0699 TRANSMEMBRANE PROTEIN YDBS"/>
    <property type="match status" value="1"/>
</dbReference>
<feature type="transmembrane region" description="Helical" evidence="2">
    <location>
        <begin position="182"/>
        <end position="202"/>
    </location>
</feature>
<feature type="transmembrane region" description="Helical" evidence="2">
    <location>
        <begin position="62"/>
        <end position="81"/>
    </location>
</feature>
<reference evidence="5" key="1">
    <citation type="journal article" date="2019" name="Int. J. Syst. Evol. Microbiol.">
        <title>The Global Catalogue of Microorganisms (GCM) 10K type strain sequencing project: providing services to taxonomists for standard genome sequencing and annotation.</title>
        <authorList>
            <consortium name="The Broad Institute Genomics Platform"/>
            <consortium name="The Broad Institute Genome Sequencing Center for Infectious Disease"/>
            <person name="Wu L."/>
            <person name="Ma J."/>
        </authorList>
    </citation>
    <scope>NUCLEOTIDE SEQUENCE [LARGE SCALE GENOMIC DNA]</scope>
    <source>
        <strain evidence="5">CCM 9110</strain>
    </source>
</reference>
<keyword evidence="2" id="KW-0472">Membrane</keyword>
<comment type="caution">
    <text evidence="4">The sequence shown here is derived from an EMBL/GenBank/DDBJ whole genome shotgun (WGS) entry which is preliminary data.</text>
</comment>